<evidence type="ECO:0000256" key="5">
    <source>
        <dbReference type="ARBA" id="ARBA00022723"/>
    </source>
</evidence>
<proteinExistence type="inferred from homology"/>
<accession>A0A4R9C4J9</accession>
<keyword evidence="14" id="KW-1185">Reference proteome</keyword>
<dbReference type="PIRSF" id="PIRSF006268">
    <property type="entry name" value="ApbE"/>
    <property type="match status" value="1"/>
</dbReference>
<dbReference type="EMBL" id="SCFR01000005">
    <property type="protein sequence ID" value="TFF66978.1"/>
    <property type="molecule type" value="Genomic_DNA"/>
</dbReference>
<keyword evidence="4 10" id="KW-0808">Transferase</keyword>
<comment type="caution">
    <text evidence="13">The sequence shown here is derived from an EMBL/GenBank/DDBJ whole genome shotgun (WGS) entry which is preliminary data.</text>
</comment>
<comment type="function">
    <text evidence="12">Flavin transferase that catalyzes the transfer of the FMN moiety of FAD and its covalent binding to the hydroxyl group of a threonine residue in a target flavoprotein.</text>
</comment>
<name>A0A4R9C4J9_9FIRM</name>
<dbReference type="Proteomes" id="UP000297454">
    <property type="component" value="Unassembled WGS sequence"/>
</dbReference>
<dbReference type="Pfam" id="PF02424">
    <property type="entry name" value="ApbE"/>
    <property type="match status" value="1"/>
</dbReference>
<dbReference type="PANTHER" id="PTHR30040:SF2">
    <property type="entry name" value="FAD:PROTEIN FMN TRANSFERASE"/>
    <property type="match status" value="1"/>
</dbReference>
<keyword evidence="3 10" id="KW-0285">Flavoprotein</keyword>
<keyword evidence="6 10" id="KW-0274">FAD</keyword>
<keyword evidence="12" id="KW-0997">Cell inner membrane</keyword>
<comment type="cofactor">
    <cofactor evidence="11">
        <name>Mg(2+)</name>
        <dbReference type="ChEBI" id="CHEBI:18420"/>
    </cofactor>
    <cofactor evidence="11">
        <name>Mn(2+)</name>
        <dbReference type="ChEBI" id="CHEBI:29035"/>
    </cofactor>
    <text evidence="11">Magnesium. Can also use manganese.</text>
</comment>
<evidence type="ECO:0000313" key="14">
    <source>
        <dbReference type="Proteomes" id="UP000297454"/>
    </source>
</evidence>
<sequence>MRKILSILLLLMVLGGCTKQEKQKFNTIFYDTFDTQVQYLEYADNKKEFDKNAKFVESEYKRLHKLYDNYRSYEGIINVKTLNENAGKKPLKVDKDLFNLIKFSKENYDKTLGKVNIAMGNVLTIWHDIREENVGKEDDRKTIIPKKEDLIKANKYSDINEVVLDEKNMTVFIKNSNTSIDFGAVAKGYATELVAKKLESKGVKNASINAGGNVRTIGLPGDGRKEWKIGLQNPDENNKKSIKILNINGSKSIVTSGDYQRFFMHNGKRYHHIINPKTLQPETIYRAVSVVTDDSGLADMLSTALYLSTKEEAKKILENYKDVEIGIVWVDDKEATNTENMNKIINKEN</sequence>
<dbReference type="Gene3D" id="3.10.520.10">
    <property type="entry name" value="ApbE-like domains"/>
    <property type="match status" value="1"/>
</dbReference>
<feature type="binding site" evidence="11">
    <location>
        <position position="184"/>
    </location>
    <ligand>
        <name>Mg(2+)</name>
        <dbReference type="ChEBI" id="CHEBI:18420"/>
    </ligand>
</feature>
<comment type="subcellular location">
    <subcellularLocation>
        <location evidence="12">Cell inner membrane</location>
        <topology evidence="12">Lipid-anchor</topology>
        <orientation evidence="12">Periplasmic side</orientation>
    </subcellularLocation>
</comment>
<dbReference type="InterPro" id="IPR003374">
    <property type="entry name" value="ApbE-like_sf"/>
</dbReference>
<dbReference type="SUPFAM" id="SSF143631">
    <property type="entry name" value="ApbE-like"/>
    <property type="match status" value="1"/>
</dbReference>
<keyword evidence="12" id="KW-0472">Membrane</keyword>
<dbReference type="AlphaFoldDB" id="A0A4R9C4J9"/>
<feature type="binding site" evidence="11">
    <location>
        <position position="299"/>
    </location>
    <ligand>
        <name>Mg(2+)</name>
        <dbReference type="ChEBI" id="CHEBI:18420"/>
    </ligand>
</feature>
<feature type="binding site" evidence="11">
    <location>
        <position position="303"/>
    </location>
    <ligand>
        <name>Mg(2+)</name>
        <dbReference type="ChEBI" id="CHEBI:18420"/>
    </ligand>
</feature>
<evidence type="ECO:0000256" key="11">
    <source>
        <dbReference type="PIRSR" id="PIRSR006268-2"/>
    </source>
</evidence>
<gene>
    <name evidence="13" type="ORF">EQF91_02305</name>
</gene>
<comment type="catalytic activity">
    <reaction evidence="9 10 12">
        <text>L-threonyl-[protein] + FAD = FMN-L-threonyl-[protein] + AMP + H(+)</text>
        <dbReference type="Rhea" id="RHEA:36847"/>
        <dbReference type="Rhea" id="RHEA-COMP:11060"/>
        <dbReference type="Rhea" id="RHEA-COMP:11061"/>
        <dbReference type="ChEBI" id="CHEBI:15378"/>
        <dbReference type="ChEBI" id="CHEBI:30013"/>
        <dbReference type="ChEBI" id="CHEBI:57692"/>
        <dbReference type="ChEBI" id="CHEBI:74257"/>
        <dbReference type="ChEBI" id="CHEBI:456215"/>
        <dbReference type="EC" id="2.7.1.180"/>
    </reaction>
</comment>
<evidence type="ECO:0000256" key="10">
    <source>
        <dbReference type="PIRNR" id="PIRNR006268"/>
    </source>
</evidence>
<dbReference type="GO" id="GO:0005886">
    <property type="term" value="C:plasma membrane"/>
    <property type="evidence" value="ECO:0007669"/>
    <property type="project" value="UniProtKB-SubCell"/>
</dbReference>
<evidence type="ECO:0000256" key="2">
    <source>
        <dbReference type="ARBA" id="ARBA00016337"/>
    </source>
</evidence>
<keyword evidence="12" id="KW-1003">Cell membrane</keyword>
<organism evidence="13 14">
    <name type="scientific">Helcococcus ovis</name>
    <dbReference type="NCBI Taxonomy" id="72026"/>
    <lineage>
        <taxon>Bacteria</taxon>
        <taxon>Bacillati</taxon>
        <taxon>Bacillota</taxon>
        <taxon>Tissierellia</taxon>
        <taxon>Tissierellales</taxon>
        <taxon>Peptoniphilaceae</taxon>
        <taxon>Helcococcus</taxon>
    </lineage>
</organism>
<keyword evidence="7 10" id="KW-0460">Magnesium</keyword>
<reference evidence="13 14" key="1">
    <citation type="submission" date="2019-01" db="EMBL/GenBank/DDBJ databases">
        <title>Draft Genome Sequences of Helcococcus ovis Strains Isolated from the Uterus and Vagina of Dairy Cows with Metritis.</title>
        <authorList>
            <person name="Cunha F."/>
            <person name="Jeon S.J."/>
            <person name="Kutzer P."/>
            <person name="Galvao K.N."/>
        </authorList>
    </citation>
    <scope>NUCLEOTIDE SEQUENCE [LARGE SCALE GENOMIC DNA]</scope>
    <source>
        <strain evidence="13 14">KG-37</strain>
    </source>
</reference>
<evidence type="ECO:0000256" key="4">
    <source>
        <dbReference type="ARBA" id="ARBA00022679"/>
    </source>
</evidence>
<evidence type="ECO:0000256" key="6">
    <source>
        <dbReference type="ARBA" id="ARBA00022827"/>
    </source>
</evidence>
<evidence type="ECO:0000313" key="13">
    <source>
        <dbReference type="EMBL" id="TFF66978.1"/>
    </source>
</evidence>
<dbReference type="GO" id="GO:0016740">
    <property type="term" value="F:transferase activity"/>
    <property type="evidence" value="ECO:0007669"/>
    <property type="project" value="UniProtKB-UniRule"/>
</dbReference>
<protein>
    <recommendedName>
        <fullName evidence="2 10">FAD:protein FMN transferase</fullName>
        <ecNumber evidence="1 10">2.7.1.180</ecNumber>
    </recommendedName>
    <alternativeName>
        <fullName evidence="8 10">Flavin transferase</fullName>
    </alternativeName>
</protein>
<comment type="similarity">
    <text evidence="10 12">Belongs to the ApbE family.</text>
</comment>
<evidence type="ECO:0000256" key="3">
    <source>
        <dbReference type="ARBA" id="ARBA00022630"/>
    </source>
</evidence>
<evidence type="ECO:0000256" key="8">
    <source>
        <dbReference type="ARBA" id="ARBA00031306"/>
    </source>
</evidence>
<keyword evidence="5 10" id="KW-0479">Metal-binding</keyword>
<dbReference type="PROSITE" id="PS51257">
    <property type="entry name" value="PROKAR_LIPOPROTEIN"/>
    <property type="match status" value="1"/>
</dbReference>
<dbReference type="InterPro" id="IPR024932">
    <property type="entry name" value="ApbE"/>
</dbReference>
<dbReference type="RefSeq" id="WP_134743889.1">
    <property type="nucleotide sequence ID" value="NZ_CP119762.1"/>
</dbReference>
<dbReference type="GO" id="GO:0046872">
    <property type="term" value="F:metal ion binding"/>
    <property type="evidence" value="ECO:0007669"/>
    <property type="project" value="UniProtKB-UniRule"/>
</dbReference>
<evidence type="ECO:0000256" key="12">
    <source>
        <dbReference type="RuleBase" id="RU363002"/>
    </source>
</evidence>
<evidence type="ECO:0000256" key="7">
    <source>
        <dbReference type="ARBA" id="ARBA00022842"/>
    </source>
</evidence>
<evidence type="ECO:0000256" key="9">
    <source>
        <dbReference type="ARBA" id="ARBA00048540"/>
    </source>
</evidence>
<evidence type="ECO:0000256" key="1">
    <source>
        <dbReference type="ARBA" id="ARBA00011955"/>
    </source>
</evidence>
<dbReference type="PANTHER" id="PTHR30040">
    <property type="entry name" value="THIAMINE BIOSYNTHESIS LIPOPROTEIN APBE"/>
    <property type="match status" value="1"/>
</dbReference>
<dbReference type="EC" id="2.7.1.180" evidence="1 10"/>
<keyword evidence="12" id="KW-0449">Lipoprotein</keyword>